<keyword evidence="14" id="KW-1185">Reference proteome</keyword>
<feature type="transmembrane region" description="Helical" evidence="10">
    <location>
        <begin position="231"/>
        <end position="255"/>
    </location>
</feature>
<dbReference type="SMART" id="SM00382">
    <property type="entry name" value="AAA"/>
    <property type="match status" value="1"/>
</dbReference>
<feature type="transmembrane region" description="Helical" evidence="10">
    <location>
        <begin position="423"/>
        <end position="440"/>
    </location>
</feature>
<evidence type="ECO:0000313" key="13">
    <source>
        <dbReference type="EMBL" id="ORZ41754.1"/>
    </source>
</evidence>
<dbReference type="EMBL" id="MCFL01000001">
    <property type="protein sequence ID" value="ORZ41754.1"/>
    <property type="molecule type" value="Genomic_DNA"/>
</dbReference>
<dbReference type="Proteomes" id="UP000193411">
    <property type="component" value="Unassembled WGS sequence"/>
</dbReference>
<dbReference type="CDD" id="cd18604">
    <property type="entry name" value="ABC_6TM_VMR1_D2_like"/>
    <property type="match status" value="1"/>
</dbReference>
<feature type="domain" description="ABC transmembrane type-1" evidence="12">
    <location>
        <begin position="198"/>
        <end position="442"/>
    </location>
</feature>
<dbReference type="InterPro" id="IPR036640">
    <property type="entry name" value="ABC1_TM_sf"/>
</dbReference>
<evidence type="ECO:0000259" key="11">
    <source>
        <dbReference type="PROSITE" id="PS50893"/>
    </source>
</evidence>
<organism evidence="13 14">
    <name type="scientific">Catenaria anguillulae PL171</name>
    <dbReference type="NCBI Taxonomy" id="765915"/>
    <lineage>
        <taxon>Eukaryota</taxon>
        <taxon>Fungi</taxon>
        <taxon>Fungi incertae sedis</taxon>
        <taxon>Blastocladiomycota</taxon>
        <taxon>Blastocladiomycetes</taxon>
        <taxon>Blastocladiales</taxon>
        <taxon>Catenariaceae</taxon>
        <taxon>Catenaria</taxon>
    </lineage>
</organism>
<proteinExistence type="predicted"/>
<dbReference type="PANTHER" id="PTHR24223:SF415">
    <property type="entry name" value="FI20190P1"/>
    <property type="match status" value="1"/>
</dbReference>
<dbReference type="Pfam" id="PF00664">
    <property type="entry name" value="ABC_membrane"/>
    <property type="match status" value="1"/>
</dbReference>
<dbReference type="OrthoDB" id="6500128at2759"/>
<evidence type="ECO:0000256" key="7">
    <source>
        <dbReference type="ARBA" id="ARBA00022989"/>
    </source>
</evidence>
<dbReference type="InterPro" id="IPR003593">
    <property type="entry name" value="AAA+_ATPase"/>
</dbReference>
<dbReference type="GO" id="GO:0016887">
    <property type="term" value="F:ATP hydrolysis activity"/>
    <property type="evidence" value="ECO:0007669"/>
    <property type="project" value="InterPro"/>
</dbReference>
<protein>
    <submittedName>
        <fullName evidence="13">ABC transporter type 1, transmembrane domain-containing protein</fullName>
    </submittedName>
</protein>
<evidence type="ECO:0000256" key="9">
    <source>
        <dbReference type="SAM" id="MobiDB-lite"/>
    </source>
</evidence>
<dbReference type="GO" id="GO:0140359">
    <property type="term" value="F:ABC-type transporter activity"/>
    <property type="evidence" value="ECO:0007669"/>
    <property type="project" value="InterPro"/>
</dbReference>
<dbReference type="PROSITE" id="PS00211">
    <property type="entry name" value="ABC_TRANSPORTER_1"/>
    <property type="match status" value="1"/>
</dbReference>
<dbReference type="GO" id="GO:0005524">
    <property type="term" value="F:ATP binding"/>
    <property type="evidence" value="ECO:0007669"/>
    <property type="project" value="UniProtKB-KW"/>
</dbReference>
<feature type="transmembrane region" description="Helical" evidence="10">
    <location>
        <begin position="332"/>
        <end position="351"/>
    </location>
</feature>
<keyword evidence="8 10" id="KW-0472">Membrane</keyword>
<dbReference type="STRING" id="765915.A0A1Y2I633"/>
<dbReference type="Gene3D" id="1.20.1560.10">
    <property type="entry name" value="ABC transporter type 1, transmembrane domain"/>
    <property type="match status" value="1"/>
</dbReference>
<keyword evidence="7 10" id="KW-1133">Transmembrane helix</keyword>
<evidence type="ECO:0000259" key="12">
    <source>
        <dbReference type="PROSITE" id="PS50929"/>
    </source>
</evidence>
<keyword evidence="3 10" id="KW-0812">Transmembrane</keyword>
<name>A0A1Y2I633_9FUNG</name>
<dbReference type="Pfam" id="PF00005">
    <property type="entry name" value="ABC_tran"/>
    <property type="match status" value="2"/>
</dbReference>
<dbReference type="Gene3D" id="3.40.50.300">
    <property type="entry name" value="P-loop containing nucleotide triphosphate hydrolases"/>
    <property type="match status" value="2"/>
</dbReference>
<evidence type="ECO:0000256" key="6">
    <source>
        <dbReference type="ARBA" id="ARBA00022840"/>
    </source>
</evidence>
<keyword evidence="5" id="KW-0547">Nucleotide-binding</keyword>
<evidence type="ECO:0000256" key="4">
    <source>
        <dbReference type="ARBA" id="ARBA00022737"/>
    </source>
</evidence>
<dbReference type="InterPro" id="IPR050173">
    <property type="entry name" value="ABC_transporter_C-like"/>
</dbReference>
<dbReference type="InterPro" id="IPR003439">
    <property type="entry name" value="ABC_transporter-like_ATP-bd"/>
</dbReference>
<dbReference type="InterPro" id="IPR027417">
    <property type="entry name" value="P-loop_NTPase"/>
</dbReference>
<evidence type="ECO:0000256" key="10">
    <source>
        <dbReference type="SAM" id="Phobius"/>
    </source>
</evidence>
<dbReference type="InterPro" id="IPR017871">
    <property type="entry name" value="ABC_transporter-like_CS"/>
</dbReference>
<evidence type="ECO:0000256" key="2">
    <source>
        <dbReference type="ARBA" id="ARBA00022448"/>
    </source>
</evidence>
<dbReference type="FunFam" id="1.20.1560.10:FF:000013">
    <property type="entry name" value="ABC transporter C family member 2"/>
    <property type="match status" value="1"/>
</dbReference>
<evidence type="ECO:0000313" key="14">
    <source>
        <dbReference type="Proteomes" id="UP000193411"/>
    </source>
</evidence>
<sequence length="767" mass="83101">MRTASRPCRLAHADQTLIGDRGLSLSGGQRQRVALARAIYSDAPIILCDDSLSAVDPATANHLYQQALVPAAKQHGRTVVLVSHAVSLAVSQADLVVAMHAGRVVGAGPPTALLNSPVMEGVIEETMSRKAMTEEGQQVNESEDVQVEDEMPSHPVGSSPVAGGNRCGTHREEHRSEGSVQRAHYLRYARAFGPTFAITSFILLCVLQALQLQADLILKSWSSGQSSSSVALFWFAAFKLASAIVLTASLALMFLGSYHASRSLHSDLVHHLLAMPSYWFDNTASIGQILNRLSKDMSNIDSTLIPDVKDFIVSLLSNLTSLAAIVITSPKFLVMCIPFVALYSWLGRGYLRTSRDVRRMTNTFYSPVVQTITEFQAGGPCIRAYQKSSQFVHRLARTTLHDAMRPYISIAASNRWVMNQGDFCAAVLCFAIALGFLFISQDPSSHSSFPSAWAGFALHYCLVLSESVRTTLFEFSLVEVDMSSVERVGEYLALETEPQTGALVEVAGWPIAGPVQVNDLKVAYQKQHAASGSALALHSDSALGDFEWVLKGVSLHIPVGARVAVLGRTGSGKSTFFSALLRMVPHMQGSVQLAGVNTCNLAPKYLRSQWGVVNQENYLFKGSLHDNLDPLGLCSHAELLKLLARFPEQLPFGLDHEVAGVQSLSKGQAQLVGLLRSMIAAKHKGAKLLLCDEPTSATDNDTDRLFWRVFHEMHVDSDAATLRLGTVASRADSDFSSHESSSGSCSSQTDLDKHAANASNRHPSRSS</sequence>
<dbReference type="PROSITE" id="PS50929">
    <property type="entry name" value="ABC_TM1F"/>
    <property type="match status" value="1"/>
</dbReference>
<accession>A0A1Y2I633</accession>
<feature type="compositionally biased region" description="Low complexity" evidence="9">
    <location>
        <begin position="738"/>
        <end position="749"/>
    </location>
</feature>
<dbReference type="GO" id="GO:0016020">
    <property type="term" value="C:membrane"/>
    <property type="evidence" value="ECO:0007669"/>
    <property type="project" value="UniProtKB-SubCell"/>
</dbReference>
<comment type="caution">
    <text evidence="13">The sequence shown here is derived from an EMBL/GenBank/DDBJ whole genome shotgun (WGS) entry which is preliminary data.</text>
</comment>
<dbReference type="SUPFAM" id="SSF90123">
    <property type="entry name" value="ABC transporter transmembrane region"/>
    <property type="match status" value="1"/>
</dbReference>
<dbReference type="AlphaFoldDB" id="A0A1Y2I633"/>
<evidence type="ECO:0000256" key="5">
    <source>
        <dbReference type="ARBA" id="ARBA00022741"/>
    </source>
</evidence>
<feature type="transmembrane region" description="Helical" evidence="10">
    <location>
        <begin position="308"/>
        <end position="326"/>
    </location>
</feature>
<gene>
    <name evidence="13" type="ORF">BCR44DRAFT_1013450</name>
</gene>
<comment type="subcellular location">
    <subcellularLocation>
        <location evidence="1">Membrane</location>
        <topology evidence="1">Multi-pass membrane protein</topology>
    </subcellularLocation>
</comment>
<keyword evidence="4" id="KW-0677">Repeat</keyword>
<keyword evidence="2" id="KW-0813">Transport</keyword>
<evidence type="ECO:0000256" key="1">
    <source>
        <dbReference type="ARBA" id="ARBA00004141"/>
    </source>
</evidence>
<feature type="transmembrane region" description="Helical" evidence="10">
    <location>
        <begin position="191"/>
        <end position="211"/>
    </location>
</feature>
<dbReference type="InterPro" id="IPR011527">
    <property type="entry name" value="ABC1_TM_dom"/>
</dbReference>
<keyword evidence="6" id="KW-0067">ATP-binding</keyword>
<evidence type="ECO:0000256" key="8">
    <source>
        <dbReference type="ARBA" id="ARBA00023136"/>
    </source>
</evidence>
<dbReference type="SUPFAM" id="SSF52540">
    <property type="entry name" value="P-loop containing nucleoside triphosphate hydrolases"/>
    <property type="match status" value="2"/>
</dbReference>
<feature type="region of interest" description="Disordered" evidence="9">
    <location>
        <begin position="733"/>
        <end position="767"/>
    </location>
</feature>
<feature type="domain" description="ABC transporter" evidence="11">
    <location>
        <begin position="515"/>
        <end position="764"/>
    </location>
</feature>
<reference evidence="13 14" key="1">
    <citation type="submission" date="2016-07" db="EMBL/GenBank/DDBJ databases">
        <title>Pervasive Adenine N6-methylation of Active Genes in Fungi.</title>
        <authorList>
            <consortium name="DOE Joint Genome Institute"/>
            <person name="Mondo S.J."/>
            <person name="Dannebaum R.O."/>
            <person name="Kuo R.C."/>
            <person name="Labutti K."/>
            <person name="Haridas S."/>
            <person name="Kuo A."/>
            <person name="Salamov A."/>
            <person name="Ahrendt S.R."/>
            <person name="Lipzen A."/>
            <person name="Sullivan W."/>
            <person name="Andreopoulos W.B."/>
            <person name="Clum A."/>
            <person name="Lindquist E."/>
            <person name="Daum C."/>
            <person name="Ramamoorthy G.K."/>
            <person name="Gryganskyi A."/>
            <person name="Culley D."/>
            <person name="Magnuson J.K."/>
            <person name="James T.Y."/>
            <person name="O'Malley M.A."/>
            <person name="Stajich J.E."/>
            <person name="Spatafora J.W."/>
            <person name="Visel A."/>
            <person name="Grigoriev I.V."/>
        </authorList>
    </citation>
    <scope>NUCLEOTIDE SEQUENCE [LARGE SCALE GENOMIC DNA]</scope>
    <source>
        <strain evidence="13 14">PL171</strain>
    </source>
</reference>
<dbReference type="PANTHER" id="PTHR24223">
    <property type="entry name" value="ATP-BINDING CASSETTE SUB-FAMILY C"/>
    <property type="match status" value="1"/>
</dbReference>
<dbReference type="PROSITE" id="PS50893">
    <property type="entry name" value="ABC_TRANSPORTER_2"/>
    <property type="match status" value="1"/>
</dbReference>
<evidence type="ECO:0000256" key="3">
    <source>
        <dbReference type="ARBA" id="ARBA00022692"/>
    </source>
</evidence>
<feature type="region of interest" description="Disordered" evidence="9">
    <location>
        <begin position="150"/>
        <end position="176"/>
    </location>
</feature>